<feature type="region of interest" description="Disordered" evidence="5">
    <location>
        <begin position="349"/>
        <end position="379"/>
    </location>
</feature>
<evidence type="ECO:0000256" key="1">
    <source>
        <dbReference type="ARBA" id="ARBA00022723"/>
    </source>
</evidence>
<protein>
    <recommendedName>
        <fullName evidence="6">RING-type domain-containing protein</fullName>
    </recommendedName>
</protein>
<keyword evidence="1" id="KW-0479">Metal-binding</keyword>
<dbReference type="EMBL" id="CAKXYY010000007">
    <property type="protein sequence ID" value="CAH2352561.1"/>
    <property type="molecule type" value="Genomic_DNA"/>
</dbReference>
<feature type="domain" description="RING-type" evidence="6">
    <location>
        <begin position="288"/>
        <end position="313"/>
    </location>
</feature>
<dbReference type="GO" id="GO:0061630">
    <property type="term" value="F:ubiquitin protein ligase activity"/>
    <property type="evidence" value="ECO:0007669"/>
    <property type="project" value="TreeGrafter"/>
</dbReference>
<feature type="region of interest" description="Disordered" evidence="5">
    <location>
        <begin position="397"/>
        <end position="420"/>
    </location>
</feature>
<feature type="compositionally biased region" description="Low complexity" evidence="5">
    <location>
        <begin position="405"/>
        <end position="418"/>
    </location>
</feature>
<feature type="compositionally biased region" description="Basic and acidic residues" evidence="5">
    <location>
        <begin position="503"/>
        <end position="536"/>
    </location>
</feature>
<feature type="region of interest" description="Disordered" evidence="5">
    <location>
        <begin position="484"/>
        <end position="536"/>
    </location>
</feature>
<evidence type="ECO:0000256" key="3">
    <source>
        <dbReference type="ARBA" id="ARBA00022833"/>
    </source>
</evidence>
<feature type="compositionally biased region" description="Low complexity" evidence="5">
    <location>
        <begin position="484"/>
        <end position="497"/>
    </location>
</feature>
<feature type="compositionally biased region" description="Acidic residues" evidence="5">
    <location>
        <begin position="224"/>
        <end position="234"/>
    </location>
</feature>
<feature type="region of interest" description="Disordered" evidence="5">
    <location>
        <begin position="1"/>
        <end position="65"/>
    </location>
</feature>
<dbReference type="Gene3D" id="3.30.40.10">
    <property type="entry name" value="Zinc/RING finger domain, C3HC4 (zinc finger)"/>
    <property type="match status" value="1"/>
</dbReference>
<evidence type="ECO:0000256" key="5">
    <source>
        <dbReference type="SAM" id="MobiDB-lite"/>
    </source>
</evidence>
<dbReference type="SUPFAM" id="SSF57850">
    <property type="entry name" value="RING/U-box"/>
    <property type="match status" value="1"/>
</dbReference>
<keyword evidence="2 4" id="KW-0863">Zinc-finger</keyword>
<sequence>MDNHNSTPTEQVRSEDDQQPLEEQGTRTENSSREAQEGQPQNSNESTDTGPELSNLTEDLTTESSRDELNLFERFMDVFTGNRPSSESSSSGTTTGNTSSLPGATAAATSADTSHAGGAIIITVSYVFSDENNPSSPNRSGSLVMSLPNTPANRDPSTIQEIISLATQMAYSTIVSGIKKSQGTTMEKFNSFPTKSIDSLIDSKSCSICFEDYTEGIEKSSTGETEDVDYDKDEEVSHADGPRRKKRRVTVNNVETTGGIHSDHTSTDQLPKYVSEFTGSFTHCPVEMPCGHIFGKSCLCEWLKDHATCPLCRDSVAEQPVGQPLVRDVPSITTNASQTFTNLLNFRHPNRTRTEGTEDATGASPPNPANGAGPRGTTAGLRARNSFAAYNSLNRIDHAGPMRHTPPQQATGATTGTGIRRSDEGVLSQLFAFLRRPPASHEGLFPSGVSSRRSANGVITRQTNERDTNEIIDYLNLRSLTDDQTTTTTTTTETQSTNNDIPNDDRSSDSNTNHENDSGSRSVNGDRDGVHGDSGN</sequence>
<dbReference type="OrthoDB" id="8062037at2759"/>
<feature type="region of interest" description="Disordered" evidence="5">
    <location>
        <begin position="441"/>
        <end position="464"/>
    </location>
</feature>
<dbReference type="PROSITE" id="PS50089">
    <property type="entry name" value="ZF_RING_2"/>
    <property type="match status" value="1"/>
</dbReference>
<evidence type="ECO:0000313" key="7">
    <source>
        <dbReference type="EMBL" id="CAH2352561.1"/>
    </source>
</evidence>
<feature type="region of interest" description="Disordered" evidence="5">
    <location>
        <begin position="220"/>
        <end position="246"/>
    </location>
</feature>
<keyword evidence="8" id="KW-1185">Reference proteome</keyword>
<dbReference type="GO" id="GO:0044695">
    <property type="term" value="C:Dsc E3 ubiquitin ligase complex"/>
    <property type="evidence" value="ECO:0007669"/>
    <property type="project" value="TreeGrafter"/>
</dbReference>
<proteinExistence type="predicted"/>
<dbReference type="GO" id="GO:0043161">
    <property type="term" value="P:proteasome-mediated ubiquitin-dependent protein catabolic process"/>
    <property type="evidence" value="ECO:0007669"/>
    <property type="project" value="TreeGrafter"/>
</dbReference>
<dbReference type="PANTHER" id="PTHR22763:SF162">
    <property type="entry name" value="TRANSMEMBRANE E3 UBIQUITIN-PROTEIN LIGASE 1"/>
    <property type="match status" value="1"/>
</dbReference>
<reference evidence="7" key="1">
    <citation type="submission" date="2022-03" db="EMBL/GenBank/DDBJ databases">
        <authorList>
            <person name="Legras J.-L."/>
            <person name="Devillers H."/>
            <person name="Grondin C."/>
        </authorList>
    </citation>
    <scope>NUCLEOTIDE SEQUENCE</scope>
    <source>
        <strain evidence="7">CLIB 1423</strain>
    </source>
</reference>
<feature type="region of interest" description="Disordered" evidence="5">
    <location>
        <begin position="80"/>
        <end position="112"/>
    </location>
</feature>
<evidence type="ECO:0000259" key="6">
    <source>
        <dbReference type="PROSITE" id="PS50089"/>
    </source>
</evidence>
<organism evidence="7 8">
    <name type="scientific">[Candida] railenensis</name>
    <dbReference type="NCBI Taxonomy" id="45579"/>
    <lineage>
        <taxon>Eukaryota</taxon>
        <taxon>Fungi</taxon>
        <taxon>Dikarya</taxon>
        <taxon>Ascomycota</taxon>
        <taxon>Saccharomycotina</taxon>
        <taxon>Pichiomycetes</taxon>
        <taxon>Debaryomycetaceae</taxon>
        <taxon>Kurtzmaniella</taxon>
    </lineage>
</organism>
<feature type="compositionally biased region" description="Basic and acidic residues" evidence="5">
    <location>
        <begin position="24"/>
        <end position="36"/>
    </location>
</feature>
<evidence type="ECO:0000256" key="2">
    <source>
        <dbReference type="ARBA" id="ARBA00022771"/>
    </source>
</evidence>
<dbReference type="AlphaFoldDB" id="A0A9P0QPN3"/>
<dbReference type="PANTHER" id="PTHR22763">
    <property type="entry name" value="RING ZINC FINGER PROTEIN"/>
    <property type="match status" value="1"/>
</dbReference>
<comment type="caution">
    <text evidence="7">The sequence shown here is derived from an EMBL/GenBank/DDBJ whole genome shotgun (WGS) entry which is preliminary data.</text>
</comment>
<dbReference type="InterPro" id="IPR050731">
    <property type="entry name" value="HRD1_E3_ubiq-ligases"/>
</dbReference>
<dbReference type="GO" id="GO:0012505">
    <property type="term" value="C:endomembrane system"/>
    <property type="evidence" value="ECO:0007669"/>
    <property type="project" value="TreeGrafter"/>
</dbReference>
<gene>
    <name evidence="7" type="ORF">CLIB1423_07S02366</name>
</gene>
<dbReference type="GO" id="GO:0008270">
    <property type="term" value="F:zinc ion binding"/>
    <property type="evidence" value="ECO:0007669"/>
    <property type="project" value="UniProtKB-KW"/>
</dbReference>
<keyword evidence="3" id="KW-0862">Zinc</keyword>
<feature type="region of interest" description="Disordered" evidence="5">
    <location>
        <begin position="132"/>
        <end position="155"/>
    </location>
</feature>
<feature type="compositionally biased region" description="Low complexity" evidence="5">
    <location>
        <begin position="85"/>
        <end position="112"/>
    </location>
</feature>
<evidence type="ECO:0000256" key="4">
    <source>
        <dbReference type="PROSITE-ProRule" id="PRU00175"/>
    </source>
</evidence>
<accession>A0A9P0QPN3</accession>
<dbReference type="Pfam" id="PF13639">
    <property type="entry name" value="zf-RING_2"/>
    <property type="match status" value="1"/>
</dbReference>
<feature type="compositionally biased region" description="Low complexity" evidence="5">
    <location>
        <begin position="360"/>
        <end position="377"/>
    </location>
</feature>
<feature type="compositionally biased region" description="Polar residues" evidence="5">
    <location>
        <begin position="448"/>
        <end position="462"/>
    </location>
</feature>
<dbReference type="InterPro" id="IPR001841">
    <property type="entry name" value="Znf_RING"/>
</dbReference>
<feature type="compositionally biased region" description="Polar residues" evidence="5">
    <location>
        <begin position="38"/>
        <end position="63"/>
    </location>
</feature>
<dbReference type="Proteomes" id="UP000837801">
    <property type="component" value="Unassembled WGS sequence"/>
</dbReference>
<dbReference type="InterPro" id="IPR013083">
    <property type="entry name" value="Znf_RING/FYVE/PHD"/>
</dbReference>
<evidence type="ECO:0000313" key="8">
    <source>
        <dbReference type="Proteomes" id="UP000837801"/>
    </source>
</evidence>
<feature type="compositionally biased region" description="Polar residues" evidence="5">
    <location>
        <begin position="1"/>
        <end position="11"/>
    </location>
</feature>
<name>A0A9P0QPN3_9ASCO</name>